<protein>
    <submittedName>
        <fullName evidence="4">Uncharacterized protein</fullName>
    </submittedName>
</protein>
<evidence type="ECO:0000313" key="6">
    <source>
        <dbReference type="Proteomes" id="UP000256405"/>
    </source>
</evidence>
<dbReference type="AlphaFoldDB" id="A0A3E0DMM6"/>
<reference evidence="4 6" key="1">
    <citation type="submission" date="2018-08" db="EMBL/GenBank/DDBJ databases">
        <title>Genomic Encyclopedia of Archaeal and Bacterial Type Strains, Phase II (KMG-II): from individual species to whole genera.</title>
        <authorList>
            <person name="Goeker M."/>
        </authorList>
    </citation>
    <scope>NUCLEOTIDE SEQUENCE [LARGE SCALE GENOMIC DNA]</scope>
    <source>
        <strain evidence="4 6">DSM 15986</strain>
    </source>
</reference>
<dbReference type="EMBL" id="QUNF01000041">
    <property type="protein sequence ID" value="REG77576.1"/>
    <property type="molecule type" value="Genomic_DNA"/>
</dbReference>
<evidence type="ECO:0000313" key="1">
    <source>
        <dbReference type="EMBL" id="REG77550.1"/>
    </source>
</evidence>
<organism evidence="4 6">
    <name type="scientific">Algoriphagus antarcticus</name>
    <dbReference type="NCBI Taxonomy" id="238540"/>
    <lineage>
        <taxon>Bacteria</taxon>
        <taxon>Pseudomonadati</taxon>
        <taxon>Bacteroidota</taxon>
        <taxon>Cytophagia</taxon>
        <taxon>Cytophagales</taxon>
        <taxon>Cyclobacteriaceae</taxon>
        <taxon>Algoriphagus</taxon>
    </lineage>
</organism>
<evidence type="ECO:0000313" key="4">
    <source>
        <dbReference type="EMBL" id="REG83946.1"/>
    </source>
</evidence>
<dbReference type="EMBL" id="QUNF01000042">
    <property type="protein sequence ID" value="REG77550.1"/>
    <property type="molecule type" value="Genomic_DNA"/>
</dbReference>
<dbReference type="EMBL" id="QUNF01000037">
    <property type="protein sequence ID" value="REG78269.1"/>
    <property type="molecule type" value="Genomic_DNA"/>
</dbReference>
<evidence type="ECO:0000313" key="5">
    <source>
        <dbReference type="EMBL" id="REG88223.1"/>
    </source>
</evidence>
<dbReference type="EMBL" id="QUNF01000016">
    <property type="protein sequence ID" value="REG83946.1"/>
    <property type="molecule type" value="Genomic_DNA"/>
</dbReference>
<accession>A0A3E0DMM6</accession>
<name>A0A3E0DMM6_9BACT</name>
<dbReference type="Proteomes" id="UP000256405">
    <property type="component" value="Unassembled WGS sequence"/>
</dbReference>
<keyword evidence="6" id="KW-1185">Reference proteome</keyword>
<proteinExistence type="predicted"/>
<evidence type="ECO:0000313" key="3">
    <source>
        <dbReference type="EMBL" id="REG78269.1"/>
    </source>
</evidence>
<feature type="non-terminal residue" evidence="4">
    <location>
        <position position="41"/>
    </location>
</feature>
<dbReference type="EMBL" id="QUNF01000010">
    <property type="protein sequence ID" value="REG88223.1"/>
    <property type="molecule type" value="Genomic_DNA"/>
</dbReference>
<sequence length="41" mass="5012">MKNEQKLGFADYMVQKRKIKQEFFNQINLLIDWRPVSNIIN</sequence>
<gene>
    <name evidence="5" type="ORF">C8N25_1101</name>
    <name evidence="4" type="ORF">C8N25_1161</name>
    <name evidence="3" type="ORF">C8N25_1371</name>
    <name evidence="2" type="ORF">C8N25_14121</name>
    <name evidence="1" type="ORF">C8N25_14222</name>
</gene>
<evidence type="ECO:0000313" key="2">
    <source>
        <dbReference type="EMBL" id="REG77576.1"/>
    </source>
</evidence>
<comment type="caution">
    <text evidence="4">The sequence shown here is derived from an EMBL/GenBank/DDBJ whole genome shotgun (WGS) entry which is preliminary data.</text>
</comment>